<gene>
    <name evidence="1" type="ORF">ACFO6W_24715</name>
</gene>
<evidence type="ECO:0000313" key="1">
    <source>
        <dbReference type="EMBL" id="MFC4676888.1"/>
    </source>
</evidence>
<name>A0ABV9L3J8_9BACT</name>
<accession>A0ABV9L3J8</accession>
<reference evidence="2" key="1">
    <citation type="journal article" date="2019" name="Int. J. Syst. Evol. Microbiol.">
        <title>The Global Catalogue of Microorganisms (GCM) 10K type strain sequencing project: providing services to taxonomists for standard genome sequencing and annotation.</title>
        <authorList>
            <consortium name="The Broad Institute Genomics Platform"/>
            <consortium name="The Broad Institute Genome Sequencing Center for Infectious Disease"/>
            <person name="Wu L."/>
            <person name="Ma J."/>
        </authorList>
    </citation>
    <scope>NUCLEOTIDE SEQUENCE [LARGE SCALE GENOMIC DNA]</scope>
    <source>
        <strain evidence="2">CCUG 66188</strain>
    </source>
</reference>
<dbReference type="EMBL" id="JBHSGN010000161">
    <property type="protein sequence ID" value="MFC4676888.1"/>
    <property type="molecule type" value="Genomic_DNA"/>
</dbReference>
<proteinExistence type="predicted"/>
<comment type="caution">
    <text evidence="1">The sequence shown here is derived from an EMBL/GenBank/DDBJ whole genome shotgun (WGS) entry which is preliminary data.</text>
</comment>
<dbReference type="Pfam" id="PF08843">
    <property type="entry name" value="AbiEii"/>
    <property type="match status" value="1"/>
</dbReference>
<keyword evidence="2" id="KW-1185">Reference proteome</keyword>
<dbReference type="InterPro" id="IPR014942">
    <property type="entry name" value="AbiEii"/>
</dbReference>
<dbReference type="GO" id="GO:0016740">
    <property type="term" value="F:transferase activity"/>
    <property type="evidence" value="ECO:0007669"/>
    <property type="project" value="UniProtKB-KW"/>
</dbReference>
<dbReference type="RefSeq" id="WP_380001548.1">
    <property type="nucleotide sequence ID" value="NZ_JBHSGN010000161.1"/>
</dbReference>
<organism evidence="1 2">
    <name type="scientific">Dysgonomonas termitidis</name>
    <dbReference type="NCBI Taxonomy" id="1516126"/>
    <lineage>
        <taxon>Bacteria</taxon>
        <taxon>Pseudomonadati</taxon>
        <taxon>Bacteroidota</taxon>
        <taxon>Bacteroidia</taxon>
        <taxon>Bacteroidales</taxon>
        <taxon>Dysgonomonadaceae</taxon>
        <taxon>Dysgonomonas</taxon>
    </lineage>
</organism>
<protein>
    <submittedName>
        <fullName evidence="1">Nucleotidyl transferase AbiEii/AbiGii toxin family protein</fullName>
    </submittedName>
</protein>
<sequence length="281" mass="32201">MSYNISSDQLHDPIIKELLTKLREYFDSIHSEFYIIGATARNIILSAIHNLEIKRATSDLDIAIAIPDWSQFDKISSDLDAMDGFHKSNKQKQLFWYNKVYQLDIVPFGEVAKEDHSIYWPPEEEFAMSVIGFTEIVKDVISVIIDDELEVNVASLPGIFILKLAAYKDRGFELNKHADDIAYIIANYLEINEERAVSDHYDIYGAENFTIFTSGATLLGRDTKRILSENADALNYFIDILQTEIDAEEESILINQMLETHTSLKYDEVFDALQTLLNELK</sequence>
<evidence type="ECO:0000313" key="2">
    <source>
        <dbReference type="Proteomes" id="UP001596023"/>
    </source>
</evidence>
<keyword evidence="1" id="KW-0808">Transferase</keyword>
<dbReference type="Proteomes" id="UP001596023">
    <property type="component" value="Unassembled WGS sequence"/>
</dbReference>